<dbReference type="Proteomes" id="UP000694547">
    <property type="component" value="Chromosome 4"/>
</dbReference>
<dbReference type="FunFam" id="3.90.1150.10:FF:000104">
    <property type="entry name" value="Kynureninase, putative"/>
    <property type="match status" value="1"/>
</dbReference>
<feature type="binding site" evidence="10">
    <location>
        <position position="276"/>
    </location>
    <ligand>
        <name>pyridoxal 5'-phosphate</name>
        <dbReference type="ChEBI" id="CHEBI:597326"/>
    </ligand>
</feature>
<dbReference type="GO" id="GO:0005739">
    <property type="term" value="C:mitochondrion"/>
    <property type="evidence" value="ECO:0007669"/>
    <property type="project" value="Ensembl"/>
</dbReference>
<evidence type="ECO:0000256" key="4">
    <source>
        <dbReference type="ARBA" id="ARBA00022801"/>
    </source>
</evidence>
<evidence type="ECO:0000256" key="1">
    <source>
        <dbReference type="ARBA" id="ARBA00001933"/>
    </source>
</evidence>
<dbReference type="InterPro" id="IPR015421">
    <property type="entry name" value="PyrdxlP-dep_Trfase_major"/>
</dbReference>
<feature type="binding site" evidence="10">
    <location>
        <begin position="166"/>
        <end position="169"/>
    </location>
    <ligand>
        <name>pyridoxal 5'-phosphate</name>
        <dbReference type="ChEBI" id="CHEBI:597326"/>
    </ligand>
</feature>
<keyword evidence="13" id="KW-1185">Reference proteome</keyword>
<dbReference type="HAMAP" id="MF_01970">
    <property type="entry name" value="Kynureninase"/>
    <property type="match status" value="1"/>
</dbReference>
<comment type="cofactor">
    <cofactor evidence="1 10 11">
        <name>pyridoxal 5'-phosphate</name>
        <dbReference type="ChEBI" id="CHEBI:597326"/>
    </cofactor>
</comment>
<feature type="binding site" evidence="10">
    <location>
        <position position="138"/>
    </location>
    <ligand>
        <name>pyridoxal 5'-phosphate</name>
        <dbReference type="ChEBI" id="CHEBI:597326"/>
    </ligand>
</feature>
<reference evidence="12 13" key="1">
    <citation type="submission" date="2018-10" db="EMBL/GenBank/DDBJ databases">
        <title>Improved assembly of the deer mouse Peromyscus maniculatus genome.</title>
        <authorList>
            <person name="Lassance J.-M."/>
            <person name="Hoekstra H.E."/>
        </authorList>
    </citation>
    <scope>NUCLEOTIDE SEQUENCE [LARGE SCALE GENOMIC DNA]</scope>
</reference>
<dbReference type="UniPathway" id="UPA00253">
    <property type="reaction ID" value="UER00329"/>
</dbReference>
<dbReference type="PANTHER" id="PTHR14084">
    <property type="entry name" value="KYNURENINASE"/>
    <property type="match status" value="1"/>
</dbReference>
<comment type="catalytic activity">
    <reaction evidence="7 11">
        <text>3-hydroxy-L-kynurenine + H2O = 3-hydroxyanthranilate + L-alanine + H(+)</text>
        <dbReference type="Rhea" id="RHEA:25143"/>
        <dbReference type="ChEBI" id="CHEBI:15377"/>
        <dbReference type="ChEBI" id="CHEBI:15378"/>
        <dbReference type="ChEBI" id="CHEBI:36559"/>
        <dbReference type="ChEBI" id="CHEBI:57972"/>
        <dbReference type="ChEBI" id="CHEBI:58125"/>
        <dbReference type="EC" id="3.7.1.3"/>
    </reaction>
</comment>
<dbReference type="InterPro" id="IPR010111">
    <property type="entry name" value="Kynureninase"/>
</dbReference>
<dbReference type="GeneTree" id="ENSGT00390000008033"/>
<comment type="pathway">
    <text evidence="10 11">Amino-acid degradation; L-kynurenine degradation; L-alanine and anthranilate from L-kynurenine: step 1/1.</text>
</comment>
<dbReference type="PANTHER" id="PTHR14084:SF0">
    <property type="entry name" value="KYNURENINASE"/>
    <property type="match status" value="1"/>
</dbReference>
<comment type="caution">
    <text evidence="10">Lacks conserved residue(s) required for the propagation of feature annotation.</text>
</comment>
<evidence type="ECO:0000313" key="12">
    <source>
        <dbReference type="Ensembl" id="ENSPEMP00000010030.2"/>
    </source>
</evidence>
<evidence type="ECO:0000256" key="2">
    <source>
        <dbReference type="ARBA" id="ARBA00022490"/>
    </source>
</evidence>
<feature type="binding site" evidence="10">
    <location>
        <position position="306"/>
    </location>
    <ligand>
        <name>pyridoxal 5'-phosphate</name>
        <dbReference type="ChEBI" id="CHEBI:597326"/>
    </ligand>
</feature>
<feature type="binding site" evidence="10">
    <location>
        <position position="334"/>
    </location>
    <ligand>
        <name>pyridoxal 5'-phosphate</name>
        <dbReference type="ChEBI" id="CHEBI:597326"/>
    </ligand>
</feature>
<dbReference type="GO" id="GO:0005829">
    <property type="term" value="C:cytosol"/>
    <property type="evidence" value="ECO:0007669"/>
    <property type="project" value="Ensembl"/>
</dbReference>
<evidence type="ECO:0000256" key="3">
    <source>
        <dbReference type="ARBA" id="ARBA00022642"/>
    </source>
</evidence>
<feature type="binding site" evidence="10">
    <location>
        <position position="254"/>
    </location>
    <ligand>
        <name>pyridoxal 5'-phosphate</name>
        <dbReference type="ChEBI" id="CHEBI:597326"/>
    </ligand>
</feature>
<dbReference type="PIRSF" id="PIRSF038800">
    <property type="entry name" value="KYNU"/>
    <property type="match status" value="1"/>
</dbReference>
<comment type="subunit">
    <text evidence="10 11">Homodimer.</text>
</comment>
<dbReference type="GO" id="GO:0034354">
    <property type="term" value="P:'de novo' NAD+ biosynthetic process from L-tryptophan"/>
    <property type="evidence" value="ECO:0007669"/>
    <property type="project" value="UniProtKB-UniRule"/>
</dbReference>
<dbReference type="GO" id="GO:0097053">
    <property type="term" value="P:L-kynurenine catabolic process"/>
    <property type="evidence" value="ECO:0007669"/>
    <property type="project" value="UniProtKB-UniRule"/>
</dbReference>
<proteinExistence type="inferred from homology"/>
<dbReference type="AlphaFoldDB" id="A0A8C8TGG9"/>
<dbReference type="GO" id="GO:0043420">
    <property type="term" value="P:anthranilate metabolic process"/>
    <property type="evidence" value="ECO:0007669"/>
    <property type="project" value="UniProtKB-UniRule"/>
</dbReference>
<comment type="function">
    <text evidence="9 10">Catalyzes the cleavage of L-kynurenine (L-Kyn) and L-3-hydroxykynurenine (L-3OHKyn) into anthranilic acid (AA) and 3-hydroxyanthranilic acid (3-OHAA), respectively. Has a preference for the L-3-hydroxy form. Also has cysteine-conjugate-beta-lyase activity.</text>
</comment>
<evidence type="ECO:0000256" key="6">
    <source>
        <dbReference type="ARBA" id="ARBA00022990"/>
    </source>
</evidence>
<feature type="modified residue" description="N6-(pyridoxal phosphate)lysine" evidence="10">
    <location>
        <position position="277"/>
    </location>
</feature>
<comment type="pathway">
    <text evidence="10 11">Cofactor biosynthesis; NAD(+) biosynthesis; quinolinate from L-kynurenine: step 2/3.</text>
</comment>
<evidence type="ECO:0000256" key="10">
    <source>
        <dbReference type="HAMAP-Rule" id="MF_03017"/>
    </source>
</evidence>
<sequence length="463" mass="52040">VMEPSPLELPVDAVRRIAAELKCHPTDERVALRLDEEDKLRHFRDCFHIPKMRDLPPIDPSLVNKDENAIYLLGNSLGLQPKLVKTYLEEELDKWAKMGAYGHDVGKRPWITGDESIVGLMKDIVGAHAKEIVLMNALTVNLHLLLLSFFKPTPKRHKILLEAKAFPSDHYAIESQIQLHGLDVGKSMRMIKPREGEETLRTEDILEVIEEEGDSIAVILFSGVQFYTGQLFNMPAITKAGQAKGCFVGFDLAHAVGNVELHLHDWGVDFACWCSYKYLNSGAGGLAGAFVHEKHTHTIKPALVGWFGHELSTRFKMDNKLQLIPGASGFRISNPPILLVCPLHASLELFQKATMTALRRKSILLTGYLEYMLKQYHSKENTENQGPIVNIITPSRAEDRGCQLTLTFSISRKGVFEELEKRGVVCDKREPDGIRVAPVPLYNSFHDVYKFVRLLTAILDSSE</sequence>
<keyword evidence="6" id="KW-0007">Acetylation</keyword>
<dbReference type="GO" id="GO:0019441">
    <property type="term" value="P:L-tryptophan catabolic process to kynurenine"/>
    <property type="evidence" value="ECO:0007669"/>
    <property type="project" value="TreeGrafter"/>
</dbReference>
<comment type="catalytic activity">
    <reaction evidence="8 10 11">
        <text>L-kynurenine + H2O = anthranilate + L-alanine + H(+)</text>
        <dbReference type="Rhea" id="RHEA:16813"/>
        <dbReference type="ChEBI" id="CHEBI:15377"/>
        <dbReference type="ChEBI" id="CHEBI:15378"/>
        <dbReference type="ChEBI" id="CHEBI:16567"/>
        <dbReference type="ChEBI" id="CHEBI:57959"/>
        <dbReference type="ChEBI" id="CHEBI:57972"/>
        <dbReference type="EC" id="3.7.1.3"/>
    </reaction>
</comment>
<evidence type="ECO:0000313" key="13">
    <source>
        <dbReference type="Proteomes" id="UP000694547"/>
    </source>
</evidence>
<dbReference type="GO" id="GO:0005654">
    <property type="term" value="C:nucleoplasm"/>
    <property type="evidence" value="ECO:0007669"/>
    <property type="project" value="Ensembl"/>
</dbReference>
<dbReference type="GO" id="GO:0030429">
    <property type="term" value="F:kynureninase activity"/>
    <property type="evidence" value="ECO:0007669"/>
    <property type="project" value="UniProtKB-UniRule"/>
</dbReference>
<keyword evidence="3 10" id="KW-0662">Pyridine nucleotide biosynthesis</keyword>
<dbReference type="GO" id="GO:0034516">
    <property type="term" value="P:response to vitamin B6"/>
    <property type="evidence" value="ECO:0007669"/>
    <property type="project" value="Ensembl"/>
</dbReference>
<dbReference type="GO" id="GO:0019805">
    <property type="term" value="P:quinolinate biosynthetic process"/>
    <property type="evidence" value="ECO:0007669"/>
    <property type="project" value="UniProtKB-UniRule"/>
</dbReference>
<dbReference type="Pfam" id="PF22580">
    <property type="entry name" value="KYNU_C"/>
    <property type="match status" value="1"/>
</dbReference>
<dbReference type="UniPathway" id="UPA00334">
    <property type="reaction ID" value="UER00455"/>
</dbReference>
<protein>
    <recommendedName>
        <fullName evidence="10 11">Kynureninase</fullName>
        <ecNumber evidence="10 11">3.7.1.3</ecNumber>
    </recommendedName>
    <alternativeName>
        <fullName evidence="10">L-kynurenine hydrolase</fullName>
    </alternativeName>
</protein>
<accession>A0A8C8TGG9</accession>
<dbReference type="SUPFAM" id="SSF53383">
    <property type="entry name" value="PLP-dependent transferases"/>
    <property type="match status" value="1"/>
</dbReference>
<keyword evidence="5 10" id="KW-0663">Pyridoxal phosphate</keyword>
<gene>
    <name evidence="10" type="primary">KYNU</name>
</gene>
<dbReference type="Ensembl" id="ENSPEMT00000014204.2">
    <property type="protein sequence ID" value="ENSPEMP00000010030.2"/>
    <property type="gene ID" value="ENSPEMG00000011128.2"/>
</dbReference>
<comment type="similarity">
    <text evidence="10 11">Belongs to the kynureninase family.</text>
</comment>
<organism evidence="12 13">
    <name type="scientific">Peromyscus maniculatus bairdii</name>
    <name type="common">Prairie deer mouse</name>
    <dbReference type="NCBI Taxonomy" id="230844"/>
    <lineage>
        <taxon>Eukaryota</taxon>
        <taxon>Metazoa</taxon>
        <taxon>Chordata</taxon>
        <taxon>Craniata</taxon>
        <taxon>Vertebrata</taxon>
        <taxon>Euteleostomi</taxon>
        <taxon>Mammalia</taxon>
        <taxon>Eutheria</taxon>
        <taxon>Euarchontoglires</taxon>
        <taxon>Glires</taxon>
        <taxon>Rodentia</taxon>
        <taxon>Myomorpha</taxon>
        <taxon>Muroidea</taxon>
        <taxon>Cricetidae</taxon>
        <taxon>Neotominae</taxon>
        <taxon>Peromyscus</taxon>
    </lineage>
</organism>
<dbReference type="Gene3D" id="3.90.1150.10">
    <property type="entry name" value="Aspartate Aminotransferase, domain 1"/>
    <property type="match status" value="1"/>
</dbReference>
<comment type="subcellular location">
    <subcellularLocation>
        <location evidence="10 11">Cytoplasm</location>
    </subcellularLocation>
</comment>
<dbReference type="FunFam" id="3.40.640.10:FF:000031">
    <property type="entry name" value="Kynureninase"/>
    <property type="match status" value="1"/>
</dbReference>
<dbReference type="Gene3D" id="3.40.640.10">
    <property type="entry name" value="Type I PLP-dependent aspartate aminotransferase-like (Major domain)"/>
    <property type="match status" value="1"/>
</dbReference>
<dbReference type="FunFam" id="3.90.1150.10:FF:000203">
    <property type="entry name" value="Kynureninase"/>
    <property type="match status" value="1"/>
</dbReference>
<evidence type="ECO:0000256" key="8">
    <source>
        <dbReference type="ARBA" id="ARBA00051308"/>
    </source>
</evidence>
<dbReference type="GO" id="GO:0034341">
    <property type="term" value="P:response to type II interferon"/>
    <property type="evidence" value="ECO:0007669"/>
    <property type="project" value="Ensembl"/>
</dbReference>
<feature type="binding site" evidence="10">
    <location>
        <position position="222"/>
    </location>
    <ligand>
        <name>pyridoxal 5'-phosphate</name>
        <dbReference type="ChEBI" id="CHEBI:597326"/>
    </ligand>
</feature>
<dbReference type="InterPro" id="IPR015422">
    <property type="entry name" value="PyrdxlP-dep_Trfase_small"/>
</dbReference>
<reference evidence="12" key="2">
    <citation type="submission" date="2025-08" db="UniProtKB">
        <authorList>
            <consortium name="Ensembl"/>
        </authorList>
    </citation>
    <scope>IDENTIFICATION</scope>
</reference>
<evidence type="ECO:0000256" key="11">
    <source>
        <dbReference type="PIRNR" id="PIRNR038800"/>
    </source>
</evidence>
<evidence type="ECO:0000256" key="5">
    <source>
        <dbReference type="ARBA" id="ARBA00022898"/>
    </source>
</evidence>
<dbReference type="InterPro" id="IPR015424">
    <property type="entry name" value="PyrdxlP-dep_Trfase"/>
</dbReference>
<keyword evidence="4 10" id="KW-0378">Hydrolase</keyword>
<keyword evidence="2 10" id="KW-0963">Cytoplasm</keyword>
<feature type="binding site" evidence="10">
    <location>
        <position position="251"/>
    </location>
    <ligand>
        <name>pyridoxal 5'-phosphate</name>
        <dbReference type="ChEBI" id="CHEBI:597326"/>
    </ligand>
</feature>
<dbReference type="EC" id="3.7.1.3" evidence="10 11"/>
<evidence type="ECO:0000256" key="7">
    <source>
        <dbReference type="ARBA" id="ARBA00050219"/>
    </source>
</evidence>
<dbReference type="GO" id="GO:0042803">
    <property type="term" value="F:protein homodimerization activity"/>
    <property type="evidence" value="ECO:0007669"/>
    <property type="project" value="Ensembl"/>
</dbReference>
<dbReference type="NCBIfam" id="TIGR01814">
    <property type="entry name" value="kynureninase"/>
    <property type="match status" value="1"/>
</dbReference>
<feature type="binding site" evidence="10">
    <location>
        <position position="139"/>
    </location>
    <ligand>
        <name>pyridoxal 5'-phosphate</name>
        <dbReference type="ChEBI" id="CHEBI:597326"/>
    </ligand>
</feature>
<evidence type="ECO:0000256" key="9">
    <source>
        <dbReference type="ARBA" id="ARBA00054033"/>
    </source>
</evidence>
<dbReference type="GO" id="GO:0030170">
    <property type="term" value="F:pyridoxal phosphate binding"/>
    <property type="evidence" value="ECO:0007669"/>
    <property type="project" value="UniProtKB-UniRule"/>
</dbReference>
<name>A0A8C8TGG9_PERMB</name>
<reference evidence="12" key="3">
    <citation type="submission" date="2025-09" db="UniProtKB">
        <authorList>
            <consortium name="Ensembl"/>
        </authorList>
    </citation>
    <scope>IDENTIFICATION</scope>
</reference>